<protein>
    <submittedName>
        <fullName evidence="2">Uncharacterized protein</fullName>
    </submittedName>
</protein>
<dbReference type="AlphaFoldDB" id="A0AAD8J2Q1"/>
<dbReference type="PANTHER" id="PTHR43049:SF1">
    <property type="entry name" value="EARLY ENDOSOME ANTIGEN"/>
    <property type="match status" value="1"/>
</dbReference>
<evidence type="ECO:0000256" key="1">
    <source>
        <dbReference type="SAM" id="Coils"/>
    </source>
</evidence>
<gene>
    <name evidence="2" type="ORF">POM88_006427</name>
</gene>
<comment type="caution">
    <text evidence="2">The sequence shown here is derived from an EMBL/GenBank/DDBJ whole genome shotgun (WGS) entry which is preliminary data.</text>
</comment>
<accession>A0AAD8J2Q1</accession>
<organism evidence="2 3">
    <name type="scientific">Heracleum sosnowskyi</name>
    <dbReference type="NCBI Taxonomy" id="360622"/>
    <lineage>
        <taxon>Eukaryota</taxon>
        <taxon>Viridiplantae</taxon>
        <taxon>Streptophyta</taxon>
        <taxon>Embryophyta</taxon>
        <taxon>Tracheophyta</taxon>
        <taxon>Spermatophyta</taxon>
        <taxon>Magnoliopsida</taxon>
        <taxon>eudicotyledons</taxon>
        <taxon>Gunneridae</taxon>
        <taxon>Pentapetalae</taxon>
        <taxon>asterids</taxon>
        <taxon>campanulids</taxon>
        <taxon>Apiales</taxon>
        <taxon>Apiaceae</taxon>
        <taxon>Apioideae</taxon>
        <taxon>apioid superclade</taxon>
        <taxon>Tordylieae</taxon>
        <taxon>Tordyliinae</taxon>
        <taxon>Heracleum</taxon>
    </lineage>
</organism>
<dbReference type="Proteomes" id="UP001237642">
    <property type="component" value="Unassembled WGS sequence"/>
</dbReference>
<proteinExistence type="predicted"/>
<reference evidence="2" key="2">
    <citation type="submission" date="2023-05" db="EMBL/GenBank/DDBJ databases">
        <authorList>
            <person name="Schelkunov M.I."/>
        </authorList>
    </citation>
    <scope>NUCLEOTIDE SEQUENCE</scope>
    <source>
        <strain evidence="2">Hsosn_3</strain>
        <tissue evidence="2">Leaf</tissue>
    </source>
</reference>
<name>A0AAD8J2Q1_9APIA</name>
<keyword evidence="3" id="KW-1185">Reference proteome</keyword>
<keyword evidence="1" id="KW-0175">Coiled coil</keyword>
<reference evidence="2" key="1">
    <citation type="submission" date="2023-02" db="EMBL/GenBank/DDBJ databases">
        <title>Genome of toxic invasive species Heracleum sosnowskyi carries increased number of genes despite the absence of recent whole-genome duplications.</title>
        <authorList>
            <person name="Schelkunov M."/>
            <person name="Shtratnikova V."/>
            <person name="Makarenko M."/>
            <person name="Klepikova A."/>
            <person name="Omelchenko D."/>
            <person name="Novikova G."/>
            <person name="Obukhova E."/>
            <person name="Bogdanov V."/>
            <person name="Penin A."/>
            <person name="Logacheva M."/>
        </authorList>
    </citation>
    <scope>NUCLEOTIDE SEQUENCE</scope>
    <source>
        <strain evidence="2">Hsosn_3</strain>
        <tissue evidence="2">Leaf</tissue>
    </source>
</reference>
<sequence length="109" mass="12706">MAKPKQVLVVFVRTSLKGQFSFFLVLLRELLEAQEKIKEIEVELVRLTGDLKDSELENTKLNEEVLLTKEKLEGSEKSYTELELNNKKLQQQILLLLLVFSSRRSDVRE</sequence>
<dbReference type="PANTHER" id="PTHR43049">
    <property type="entry name" value="EARLY ENDOSOME ANTIGEN"/>
    <property type="match status" value="1"/>
</dbReference>
<dbReference type="EMBL" id="JAUIZM010000002">
    <property type="protein sequence ID" value="KAK1396564.1"/>
    <property type="molecule type" value="Genomic_DNA"/>
</dbReference>
<feature type="coiled-coil region" evidence="1">
    <location>
        <begin position="23"/>
        <end position="92"/>
    </location>
</feature>
<evidence type="ECO:0000313" key="2">
    <source>
        <dbReference type="EMBL" id="KAK1396564.1"/>
    </source>
</evidence>
<evidence type="ECO:0000313" key="3">
    <source>
        <dbReference type="Proteomes" id="UP001237642"/>
    </source>
</evidence>